<dbReference type="GO" id="GO:0003723">
    <property type="term" value="F:RNA binding"/>
    <property type="evidence" value="ECO:0007669"/>
    <property type="project" value="UniProtKB-KW"/>
</dbReference>
<dbReference type="KEGG" id="hrr:HZS55_09700"/>
<dbReference type="AlphaFoldDB" id="A0A7D5T695"/>
<comment type="similarity">
    <text evidence="1">Belongs to the CRISPR-associated protein Cas6/Cse3/CasE family.</text>
</comment>
<evidence type="ECO:0000256" key="1">
    <source>
        <dbReference type="ARBA" id="ARBA00005937"/>
    </source>
</evidence>
<feature type="domain" description="CRISPR associated protein Cas6 C-terminal" evidence="4">
    <location>
        <begin position="150"/>
        <end position="252"/>
    </location>
</feature>
<dbReference type="GeneID" id="56078137"/>
<evidence type="ECO:0000313" key="6">
    <source>
        <dbReference type="Proteomes" id="UP000509667"/>
    </source>
</evidence>
<proteinExistence type="inferred from homology"/>
<evidence type="ECO:0000256" key="3">
    <source>
        <dbReference type="ARBA" id="ARBA00023118"/>
    </source>
</evidence>
<accession>A0A7D5T695</accession>
<dbReference type="Pfam" id="PF01881">
    <property type="entry name" value="Cas_Cas6_C"/>
    <property type="match status" value="1"/>
</dbReference>
<organism evidence="5 6">
    <name type="scientific">Halosimplex rubrum</name>
    <dbReference type="NCBI Taxonomy" id="869889"/>
    <lineage>
        <taxon>Archaea</taxon>
        <taxon>Methanobacteriati</taxon>
        <taxon>Methanobacteriota</taxon>
        <taxon>Stenosarchaea group</taxon>
        <taxon>Halobacteria</taxon>
        <taxon>Halobacteriales</taxon>
        <taxon>Haloarculaceae</taxon>
        <taxon>Halosimplex</taxon>
    </lineage>
</organism>
<dbReference type="Gene3D" id="3.30.70.1890">
    <property type="match status" value="1"/>
</dbReference>
<name>A0A7D5T695_9EURY</name>
<reference evidence="5 6" key="1">
    <citation type="submission" date="2020-07" db="EMBL/GenBank/DDBJ databases">
        <title>Halosimplex pelagicum sp. nov. and Halosimplex rubrum sp. nov., isolated from salted brown alga Laminaria, and emended description of the genus Halosimplex.</title>
        <authorList>
            <person name="Cui H."/>
        </authorList>
    </citation>
    <scope>NUCLEOTIDE SEQUENCE [LARGE SCALE GENOMIC DNA]</scope>
    <source>
        <strain evidence="5 6">R27</strain>
    </source>
</reference>
<dbReference type="InterPro" id="IPR045747">
    <property type="entry name" value="CRISPR-assoc_prot_Cas6_N_sf"/>
</dbReference>
<dbReference type="PANTHER" id="PTHR36984:SF1">
    <property type="entry name" value="CRISPR-ASSOCIATED ENDORIBONUCLEASE CAS6 1"/>
    <property type="match status" value="1"/>
</dbReference>
<dbReference type="InterPro" id="IPR049435">
    <property type="entry name" value="Cas_Cas6_C"/>
</dbReference>
<keyword evidence="3" id="KW-0051">Antiviral defense</keyword>
<keyword evidence="2" id="KW-0694">RNA-binding</keyword>
<dbReference type="OrthoDB" id="43942at2157"/>
<dbReference type="RefSeq" id="WP_179911481.1">
    <property type="nucleotide sequence ID" value="NZ_CP058910.1"/>
</dbReference>
<dbReference type="Proteomes" id="UP000509667">
    <property type="component" value="Chromosome"/>
</dbReference>
<evidence type="ECO:0000259" key="4">
    <source>
        <dbReference type="Pfam" id="PF01881"/>
    </source>
</evidence>
<gene>
    <name evidence="5" type="primary">cas6</name>
    <name evidence="5" type="ORF">HZS55_09700</name>
</gene>
<evidence type="ECO:0000313" key="5">
    <source>
        <dbReference type="EMBL" id="QLH77555.1"/>
    </source>
</evidence>
<protein>
    <submittedName>
        <fullName evidence="5">CRISPR-associated endoribonuclease Cas6</fullName>
    </submittedName>
</protein>
<keyword evidence="6" id="KW-1185">Reference proteome</keyword>
<evidence type="ECO:0000256" key="2">
    <source>
        <dbReference type="ARBA" id="ARBA00022884"/>
    </source>
</evidence>
<dbReference type="InterPro" id="IPR010156">
    <property type="entry name" value="CRISPR-assoc_prot_Cas6"/>
</dbReference>
<dbReference type="NCBIfam" id="TIGR01877">
    <property type="entry name" value="cas_cas6"/>
    <property type="match status" value="1"/>
</dbReference>
<dbReference type="Gene3D" id="3.30.70.1900">
    <property type="match status" value="1"/>
</dbReference>
<dbReference type="PANTHER" id="PTHR36984">
    <property type="entry name" value="CRISPR-ASSOCIATED ENDORIBONUCLEASE CAS6 1"/>
    <property type="match status" value="1"/>
</dbReference>
<dbReference type="GO" id="GO:0051607">
    <property type="term" value="P:defense response to virus"/>
    <property type="evidence" value="ECO:0007669"/>
    <property type="project" value="UniProtKB-KW"/>
</dbReference>
<sequence length="260" mass="29450">MRLLTELSARADAAFTNDHHPKICGRIWSALDGTDYDERHESDEPPGFSYSLVFPPRDMREGDDRYLLVASPDEELLAHVAEDLQDERELNVGEMPFRVEDVTALDPDVGEPGTSGTLESGTGVLVRIPPWQRERYDIDGGHGDSATFWRPEHTMEPFRTQIRANLDRKHGLFAPEYLPGPSDCDGELFDGYDLLKTYALPVEVTEGQRMTYVLSKWKLNYTVRDDDHRRHLNLALDCGIGERNALGFGFLNLQEDDAGR</sequence>
<dbReference type="GO" id="GO:0016788">
    <property type="term" value="F:hydrolase activity, acting on ester bonds"/>
    <property type="evidence" value="ECO:0007669"/>
    <property type="project" value="InterPro"/>
</dbReference>
<dbReference type="EMBL" id="CP058910">
    <property type="protein sequence ID" value="QLH77555.1"/>
    <property type="molecule type" value="Genomic_DNA"/>
</dbReference>